<dbReference type="RefSeq" id="WP_158863828.1">
    <property type="nucleotide sequence ID" value="NZ_CP046401.1"/>
</dbReference>
<dbReference type="PANTHER" id="PTHR43798:SF33">
    <property type="entry name" value="HYDROLASE, PUTATIVE (AFU_ORTHOLOGUE AFUA_2G14860)-RELATED"/>
    <property type="match status" value="1"/>
</dbReference>
<dbReference type="InterPro" id="IPR050266">
    <property type="entry name" value="AB_hydrolase_sf"/>
</dbReference>
<organism evidence="2 3">
    <name type="scientific">Maribellus comscasis</name>
    <dbReference type="NCBI Taxonomy" id="2681766"/>
    <lineage>
        <taxon>Bacteria</taxon>
        <taxon>Pseudomonadati</taxon>
        <taxon>Bacteroidota</taxon>
        <taxon>Bacteroidia</taxon>
        <taxon>Marinilabiliales</taxon>
        <taxon>Prolixibacteraceae</taxon>
        <taxon>Maribellus</taxon>
    </lineage>
</organism>
<dbReference type="Proteomes" id="UP000428260">
    <property type="component" value="Chromosome"/>
</dbReference>
<evidence type="ECO:0000313" key="3">
    <source>
        <dbReference type="Proteomes" id="UP000428260"/>
    </source>
</evidence>
<dbReference type="KEGG" id="mcos:GM418_05150"/>
<accession>A0A6I6JSG1</accession>
<dbReference type="GO" id="GO:0016787">
    <property type="term" value="F:hydrolase activity"/>
    <property type="evidence" value="ECO:0007669"/>
    <property type="project" value="UniProtKB-KW"/>
</dbReference>
<dbReference type="InterPro" id="IPR000073">
    <property type="entry name" value="AB_hydrolase_1"/>
</dbReference>
<gene>
    <name evidence="2" type="ORF">GM418_05150</name>
</gene>
<dbReference type="Gene3D" id="3.40.50.1820">
    <property type="entry name" value="alpha/beta hydrolase"/>
    <property type="match status" value="1"/>
</dbReference>
<dbReference type="Pfam" id="PF00561">
    <property type="entry name" value="Abhydrolase_1"/>
    <property type="match status" value="1"/>
</dbReference>
<sequence>MKTFLANILIVISLAATSQERFTDLDGQKFRIKTLGDGDITVLFENGMSDSLEVWQSIPDSVAKFARVFLYDRADIGKSDLSRQERSIPNMVSELKSVLKKENIKPPYILVGHSLGGLIDRYFASEYPGEVLGMLLLDPSAESYWKSMSKKELKKYIKGGTEWYESRFKVQYRKEWYQFIPNLNYMNNLKIPKDMPIILLSAKQLEWSKYQPDIIDGFTNAKLVKLKGDHYTHIAHAELTTNWIKELVERTGY</sequence>
<evidence type="ECO:0000313" key="2">
    <source>
        <dbReference type="EMBL" id="QGY43067.1"/>
    </source>
</evidence>
<keyword evidence="2" id="KW-0378">Hydrolase</keyword>
<dbReference type="AlphaFoldDB" id="A0A6I6JSG1"/>
<protein>
    <submittedName>
        <fullName evidence="2">Alpha/beta fold hydrolase</fullName>
    </submittedName>
</protein>
<reference evidence="2 3" key="1">
    <citation type="submission" date="2019-11" db="EMBL/GenBank/DDBJ databases">
        <authorList>
            <person name="Zheng R.K."/>
            <person name="Sun C.M."/>
        </authorList>
    </citation>
    <scope>NUCLEOTIDE SEQUENCE [LARGE SCALE GENOMIC DNA]</scope>
    <source>
        <strain evidence="2 3">WC007</strain>
    </source>
</reference>
<dbReference type="EMBL" id="CP046401">
    <property type="protein sequence ID" value="QGY43067.1"/>
    <property type="molecule type" value="Genomic_DNA"/>
</dbReference>
<evidence type="ECO:0000259" key="1">
    <source>
        <dbReference type="Pfam" id="PF00561"/>
    </source>
</evidence>
<feature type="domain" description="AB hydrolase-1" evidence="1">
    <location>
        <begin position="41"/>
        <end position="149"/>
    </location>
</feature>
<dbReference type="InterPro" id="IPR029058">
    <property type="entry name" value="AB_hydrolase_fold"/>
</dbReference>
<proteinExistence type="predicted"/>
<dbReference type="PANTHER" id="PTHR43798">
    <property type="entry name" value="MONOACYLGLYCEROL LIPASE"/>
    <property type="match status" value="1"/>
</dbReference>
<keyword evidence="3" id="KW-1185">Reference proteome</keyword>
<dbReference type="SUPFAM" id="SSF53474">
    <property type="entry name" value="alpha/beta-Hydrolases"/>
    <property type="match status" value="1"/>
</dbReference>
<dbReference type="GO" id="GO:0016020">
    <property type="term" value="C:membrane"/>
    <property type="evidence" value="ECO:0007669"/>
    <property type="project" value="TreeGrafter"/>
</dbReference>
<name>A0A6I6JSG1_9BACT</name>